<evidence type="ECO:0000256" key="6">
    <source>
        <dbReference type="ARBA" id="ARBA00060793"/>
    </source>
</evidence>
<feature type="binding site" evidence="7">
    <location>
        <position position="38"/>
    </location>
    <ligand>
        <name>FMN</name>
        <dbReference type="ChEBI" id="CHEBI:58210"/>
    </ligand>
</feature>
<feature type="binding site" evidence="7">
    <location>
        <position position="154"/>
    </location>
    <ligand>
        <name>dimethylallyl phosphate</name>
        <dbReference type="ChEBI" id="CHEBI:88052"/>
    </ligand>
</feature>
<keyword evidence="10" id="KW-1185">Reference proteome</keyword>
<feature type="binding site" evidence="7">
    <location>
        <position position="124"/>
    </location>
    <ligand>
        <name>FMN</name>
        <dbReference type="ChEBI" id="CHEBI:58210"/>
    </ligand>
</feature>
<evidence type="ECO:0000256" key="5">
    <source>
        <dbReference type="ARBA" id="ARBA00050612"/>
    </source>
</evidence>
<dbReference type="HAMAP" id="MF_01984">
    <property type="entry name" value="ubiX_pad"/>
    <property type="match status" value="1"/>
</dbReference>
<dbReference type="NCBIfam" id="TIGR00421">
    <property type="entry name" value="ubiX_pad"/>
    <property type="match status" value="1"/>
</dbReference>
<dbReference type="FunFam" id="3.40.50.1950:FF:000001">
    <property type="entry name" value="Flavin prenyltransferase UbiX"/>
    <property type="match status" value="1"/>
</dbReference>
<feature type="domain" description="Flavoprotein" evidence="8">
    <location>
        <begin position="5"/>
        <end position="173"/>
    </location>
</feature>
<dbReference type="InterPro" id="IPR036551">
    <property type="entry name" value="Flavin_trans-like"/>
</dbReference>
<dbReference type="EMBL" id="JACERN010000017">
    <property type="protein sequence ID" value="MBA4707721.1"/>
    <property type="molecule type" value="Genomic_DNA"/>
</dbReference>
<evidence type="ECO:0000256" key="1">
    <source>
        <dbReference type="ARBA" id="ARBA00022602"/>
    </source>
</evidence>
<evidence type="ECO:0000256" key="7">
    <source>
        <dbReference type="HAMAP-Rule" id="MF_01984"/>
    </source>
</evidence>
<proteinExistence type="inferred from homology"/>
<protein>
    <recommendedName>
        <fullName evidence="7">Flavin prenyltransferase UbiX</fullName>
        <ecNumber evidence="7">2.5.1.129</ecNumber>
    </recommendedName>
</protein>
<dbReference type="PANTHER" id="PTHR43374">
    <property type="entry name" value="FLAVIN PRENYLTRANSFERASE"/>
    <property type="match status" value="1"/>
</dbReference>
<accession>A0A838YAM5</accession>
<comment type="caution">
    <text evidence="7">Lacks conserved residue(s) required for the propagation of feature annotation.</text>
</comment>
<reference evidence="9 10" key="1">
    <citation type="submission" date="2020-07" db="EMBL/GenBank/DDBJ databases">
        <title>Draft genome sequence of violacein-producing bacteria and related species.</title>
        <authorList>
            <person name="Wilson H.S."/>
            <person name="De Leon M.E."/>
        </authorList>
    </citation>
    <scope>NUCLEOTIDE SEQUENCE [LARGE SCALE GENOMIC DNA]</scope>
    <source>
        <strain evidence="9 10">HSC-21Su07</strain>
    </source>
</reference>
<evidence type="ECO:0000313" key="9">
    <source>
        <dbReference type="EMBL" id="MBA4707721.1"/>
    </source>
</evidence>
<dbReference type="NCBIfam" id="NF004685">
    <property type="entry name" value="PRK06029.1"/>
    <property type="match status" value="1"/>
</dbReference>
<dbReference type="InterPro" id="IPR003382">
    <property type="entry name" value="Flavoprotein"/>
</dbReference>
<dbReference type="RefSeq" id="WP_181834970.1">
    <property type="nucleotide sequence ID" value="NZ_JACERN010000017.1"/>
</dbReference>
<dbReference type="GO" id="GO:0106141">
    <property type="term" value="F:flavin prenyltransferase activity"/>
    <property type="evidence" value="ECO:0007669"/>
    <property type="project" value="UniProtKB-EC"/>
</dbReference>
<dbReference type="AlphaFoldDB" id="A0A838YAM5"/>
<evidence type="ECO:0000259" key="8">
    <source>
        <dbReference type="Pfam" id="PF02441"/>
    </source>
</evidence>
<sequence>MSTRRIIVGISGATGFQYGYKALQLLQAMDVEVHLVISRGAEMTRTLETDYQKEEVLSMADVVHPLANLGASIASGSFKTLGMLIAPCSMRTLASVAHAMTDNLLTRAADVVLKDRRRLVLMARETPLNLAHLDNMRKVTEMGGIIFPPVPALYQRPQSLDDVITHSVGRALDLFDLEVKSLPRWGEPAFGHSASSPASHEQAWATQN</sequence>
<keyword evidence="4 7" id="KW-0808">Transferase</keyword>
<gene>
    <name evidence="7" type="primary">ubiX</name>
    <name evidence="9" type="ORF">H2Z84_04865</name>
</gene>
<comment type="caution">
    <text evidence="9">The sequence shown here is derived from an EMBL/GenBank/DDBJ whole genome shotgun (WGS) entry which is preliminary data.</text>
</comment>
<dbReference type="Gene3D" id="3.40.50.1950">
    <property type="entry name" value="Flavin prenyltransferase-like"/>
    <property type="match status" value="1"/>
</dbReference>
<feature type="binding site" evidence="7">
    <location>
        <begin position="12"/>
        <end position="14"/>
    </location>
    <ligand>
        <name>FMN</name>
        <dbReference type="ChEBI" id="CHEBI:58210"/>
    </ligand>
</feature>
<evidence type="ECO:0000256" key="2">
    <source>
        <dbReference type="ARBA" id="ARBA00022630"/>
    </source>
</evidence>
<dbReference type="SUPFAM" id="SSF52507">
    <property type="entry name" value="Homo-oligomeric flavin-containing Cys decarboxylases, HFCD"/>
    <property type="match status" value="1"/>
</dbReference>
<name>A0A838YAM5_9NEIS</name>
<keyword evidence="1 7" id="KW-0637">Prenyltransferase</keyword>
<feature type="binding site" evidence="7">
    <location>
        <position position="170"/>
    </location>
    <ligand>
        <name>dimethylallyl phosphate</name>
        <dbReference type="ChEBI" id="CHEBI:88052"/>
    </ligand>
</feature>
<dbReference type="EC" id="2.5.1.129" evidence="7"/>
<evidence type="ECO:0000256" key="3">
    <source>
        <dbReference type="ARBA" id="ARBA00022643"/>
    </source>
</evidence>
<dbReference type="InterPro" id="IPR004507">
    <property type="entry name" value="UbiX-like"/>
</dbReference>
<dbReference type="PANTHER" id="PTHR43374:SF1">
    <property type="entry name" value="FLAVIN PRENYLTRANSFERASE PAD1, MITOCHONDRIAL"/>
    <property type="match status" value="1"/>
</dbReference>
<dbReference type="GO" id="GO:0016831">
    <property type="term" value="F:carboxy-lyase activity"/>
    <property type="evidence" value="ECO:0007669"/>
    <property type="project" value="TreeGrafter"/>
</dbReference>
<dbReference type="Pfam" id="PF02441">
    <property type="entry name" value="Flavoprotein"/>
    <property type="match status" value="1"/>
</dbReference>
<comment type="similarity">
    <text evidence="6 7">Belongs to the UbiX/PAD1 family.</text>
</comment>
<comment type="function">
    <text evidence="7">Flavin prenyltransferase that catalyzes the synthesis of the prenylated FMN cofactor (prenyl-FMN) for 4-hydroxy-3-polyprenylbenzoic acid decarboxylase UbiD. The prenyltransferase is metal-independent and links a dimethylallyl moiety from dimethylallyl monophosphate (DMAP) to the flavin N5 and C6 atoms of FMN.</text>
</comment>
<evidence type="ECO:0000256" key="4">
    <source>
        <dbReference type="ARBA" id="ARBA00022679"/>
    </source>
</evidence>
<dbReference type="Proteomes" id="UP000545606">
    <property type="component" value="Unassembled WGS sequence"/>
</dbReference>
<feature type="binding site" evidence="7">
    <location>
        <begin position="89"/>
        <end position="92"/>
    </location>
    <ligand>
        <name>FMN</name>
        <dbReference type="ChEBI" id="CHEBI:58210"/>
    </ligand>
</feature>
<keyword evidence="2 7" id="KW-0285">Flavoprotein</keyword>
<organism evidence="9 10">
    <name type="scientific">Aquitalea aquatica</name>
    <dbReference type="NCBI Taxonomy" id="3044273"/>
    <lineage>
        <taxon>Bacteria</taxon>
        <taxon>Pseudomonadati</taxon>
        <taxon>Pseudomonadota</taxon>
        <taxon>Betaproteobacteria</taxon>
        <taxon>Neisseriales</taxon>
        <taxon>Chromobacteriaceae</taxon>
        <taxon>Aquitalea</taxon>
    </lineage>
</organism>
<evidence type="ECO:0000313" key="10">
    <source>
        <dbReference type="Proteomes" id="UP000545606"/>
    </source>
</evidence>
<keyword evidence="3 7" id="KW-0288">FMN</keyword>
<comment type="catalytic activity">
    <reaction evidence="5 7">
        <text>dimethylallyl phosphate + FMNH2 = prenylated FMNH2 + phosphate</text>
        <dbReference type="Rhea" id="RHEA:37743"/>
        <dbReference type="ChEBI" id="CHEBI:43474"/>
        <dbReference type="ChEBI" id="CHEBI:57618"/>
        <dbReference type="ChEBI" id="CHEBI:87467"/>
        <dbReference type="ChEBI" id="CHEBI:88052"/>
        <dbReference type="EC" id="2.5.1.129"/>
    </reaction>
</comment>